<keyword evidence="2" id="KW-1185">Reference proteome</keyword>
<evidence type="ECO:0000313" key="2">
    <source>
        <dbReference type="Proteomes" id="UP000678393"/>
    </source>
</evidence>
<gene>
    <name evidence="1" type="ORF">CUNI_LOCUS19796</name>
</gene>
<dbReference type="EMBL" id="CAJHNH020006957">
    <property type="protein sequence ID" value="CAG5134238.1"/>
    <property type="molecule type" value="Genomic_DNA"/>
</dbReference>
<proteinExistence type="predicted"/>
<organism evidence="1 2">
    <name type="scientific">Candidula unifasciata</name>
    <dbReference type="NCBI Taxonomy" id="100452"/>
    <lineage>
        <taxon>Eukaryota</taxon>
        <taxon>Metazoa</taxon>
        <taxon>Spiralia</taxon>
        <taxon>Lophotrochozoa</taxon>
        <taxon>Mollusca</taxon>
        <taxon>Gastropoda</taxon>
        <taxon>Heterobranchia</taxon>
        <taxon>Euthyneura</taxon>
        <taxon>Panpulmonata</taxon>
        <taxon>Eupulmonata</taxon>
        <taxon>Stylommatophora</taxon>
        <taxon>Helicina</taxon>
        <taxon>Helicoidea</taxon>
        <taxon>Geomitridae</taxon>
        <taxon>Candidula</taxon>
    </lineage>
</organism>
<feature type="non-terminal residue" evidence="1">
    <location>
        <position position="1"/>
    </location>
</feature>
<accession>A0A8S4A1H8</accession>
<dbReference type="AlphaFoldDB" id="A0A8S4A1H8"/>
<reference evidence="1" key="1">
    <citation type="submission" date="2021-04" db="EMBL/GenBank/DDBJ databases">
        <authorList>
            <consortium name="Molecular Ecology Group"/>
        </authorList>
    </citation>
    <scope>NUCLEOTIDE SEQUENCE</scope>
</reference>
<sequence length="67" mass="7453">NKFMVLLTNQETVQILLISTRWQAPAQKKPSTVSTQFTQDVKRGQVQECAKMVKMIIKGGATVDSNS</sequence>
<name>A0A8S4A1H8_9EUPU</name>
<protein>
    <submittedName>
        <fullName evidence="1">Uncharacterized protein</fullName>
    </submittedName>
</protein>
<evidence type="ECO:0000313" key="1">
    <source>
        <dbReference type="EMBL" id="CAG5134238.1"/>
    </source>
</evidence>
<feature type="non-terminal residue" evidence="1">
    <location>
        <position position="67"/>
    </location>
</feature>
<comment type="caution">
    <text evidence="1">The sequence shown here is derived from an EMBL/GenBank/DDBJ whole genome shotgun (WGS) entry which is preliminary data.</text>
</comment>
<dbReference type="Proteomes" id="UP000678393">
    <property type="component" value="Unassembled WGS sequence"/>
</dbReference>